<evidence type="ECO:0000259" key="1">
    <source>
        <dbReference type="Pfam" id="PF07486"/>
    </source>
</evidence>
<dbReference type="AlphaFoldDB" id="A0A4R0PE29"/>
<name>A0A4R0PE29_9HYPH</name>
<dbReference type="Gene3D" id="1.10.10.2520">
    <property type="entry name" value="Cell wall hydrolase SleB, domain 1"/>
    <property type="match status" value="1"/>
</dbReference>
<dbReference type="GO" id="GO:0016787">
    <property type="term" value="F:hydrolase activity"/>
    <property type="evidence" value="ECO:0007669"/>
    <property type="project" value="InterPro"/>
</dbReference>
<evidence type="ECO:0000313" key="3">
    <source>
        <dbReference type="Proteomes" id="UP000291301"/>
    </source>
</evidence>
<dbReference type="InterPro" id="IPR011105">
    <property type="entry name" value="Cell_wall_hydrolase_SleB"/>
</dbReference>
<dbReference type="InterPro" id="IPR042047">
    <property type="entry name" value="SleB_dom1"/>
</dbReference>
<organism evidence="2 3">
    <name type="scientific">Oricola cellulosilytica</name>
    <dbReference type="NCBI Taxonomy" id="1429082"/>
    <lineage>
        <taxon>Bacteria</taxon>
        <taxon>Pseudomonadati</taxon>
        <taxon>Pseudomonadota</taxon>
        <taxon>Alphaproteobacteria</taxon>
        <taxon>Hyphomicrobiales</taxon>
        <taxon>Ahrensiaceae</taxon>
        <taxon>Oricola</taxon>
    </lineage>
</organism>
<accession>A0A4R0PE29</accession>
<evidence type="ECO:0000313" key="2">
    <source>
        <dbReference type="EMBL" id="TCD16045.1"/>
    </source>
</evidence>
<dbReference type="Pfam" id="PF07486">
    <property type="entry name" value="Hydrolase_2"/>
    <property type="match status" value="1"/>
</dbReference>
<proteinExistence type="predicted"/>
<protein>
    <recommendedName>
        <fullName evidence="1">Cell wall hydrolase SleB domain-containing protein</fullName>
    </recommendedName>
</protein>
<dbReference type="Proteomes" id="UP000291301">
    <property type="component" value="Unassembled WGS sequence"/>
</dbReference>
<comment type="caution">
    <text evidence="2">The sequence shown here is derived from an EMBL/GenBank/DDBJ whole genome shotgun (WGS) entry which is preliminary data.</text>
</comment>
<dbReference type="EMBL" id="SJST01000001">
    <property type="protein sequence ID" value="TCD16045.1"/>
    <property type="molecule type" value="Genomic_DNA"/>
</dbReference>
<keyword evidence="3" id="KW-1185">Reference proteome</keyword>
<reference evidence="2 3" key="1">
    <citation type="journal article" date="2015" name="Antonie Van Leeuwenhoek">
        <title>Oricola cellulosilytica gen. nov., sp. nov., a cellulose-degrading bacterium of the family Phyllobacteriaceae isolated from surface seashore water, and emended descriptions of Mesorhizobium loti and Phyllobacterium myrsinacearum.</title>
        <authorList>
            <person name="Hameed A."/>
            <person name="Shahina M."/>
            <person name="Lai W.A."/>
            <person name="Lin S.Y."/>
            <person name="Young L.S."/>
            <person name="Liu Y.C."/>
            <person name="Hsu Y.H."/>
            <person name="Young C.C."/>
        </authorList>
    </citation>
    <scope>NUCLEOTIDE SEQUENCE [LARGE SCALE GENOMIC DNA]</scope>
    <source>
        <strain evidence="2 3">KCTC 52183</strain>
    </source>
</reference>
<feature type="domain" description="Cell wall hydrolase SleB" evidence="1">
    <location>
        <begin position="99"/>
        <end position="221"/>
    </location>
</feature>
<sequence length="230" mass="25356">MRTRIPNLSQNLCRTLLSPVEGQADMKTFATIFLTMNTLLGAFSTAAQAGDARQIALHVNYIAARAFSGSLAVPPVPRIGDNPIERICMTAALYHEARGEPLTGQLAVARVILNRARSSAYPDSVCGVVYQNAHWKNRCQFSFACDGRSDYPRNARSFRALDALSSAIFDSRLTDRLVASDPREIKAGNFDQITHYHTTAVSPSWGRKIGRIGQIGAHIFYRSERVARSL</sequence>
<gene>
    <name evidence="2" type="ORF">E0D97_00965</name>
</gene>